<reference evidence="7 8" key="1">
    <citation type="submission" date="2018-11" db="EMBL/GenBank/DDBJ databases">
        <title>The genome of Variovorax sp T529.</title>
        <authorList>
            <person name="Gao J."/>
        </authorList>
    </citation>
    <scope>NUCLEOTIDE SEQUENCE [LARGE SCALE GENOMIC DNA]</scope>
    <source>
        <strain evidence="7 8">T529</strain>
    </source>
</reference>
<organism evidence="7 8">
    <name type="scientific">Variovorax beijingensis</name>
    <dbReference type="NCBI Taxonomy" id="2496117"/>
    <lineage>
        <taxon>Bacteria</taxon>
        <taxon>Pseudomonadati</taxon>
        <taxon>Pseudomonadota</taxon>
        <taxon>Betaproteobacteria</taxon>
        <taxon>Burkholderiales</taxon>
        <taxon>Comamonadaceae</taxon>
        <taxon>Variovorax</taxon>
    </lineage>
</organism>
<dbReference type="PANTHER" id="PTHR30118:SF15">
    <property type="entry name" value="TRANSCRIPTIONAL REGULATORY PROTEIN"/>
    <property type="match status" value="1"/>
</dbReference>
<comment type="caution">
    <text evidence="7">The sequence shown here is derived from an EMBL/GenBank/DDBJ whole genome shotgun (WGS) entry which is preliminary data.</text>
</comment>
<dbReference type="InterPro" id="IPR036390">
    <property type="entry name" value="WH_DNA-bd_sf"/>
</dbReference>
<sequence>MAPLKKNVDLNLLVCLDALLTEGSVTRAADRLDMSQPGMSHALSRLRALTGDALFVRSGNEFIPTERARALAGKVRIGLAALEEIFSSEGPFDPAATAGKLTVAAVDSVGVLLIPLLAEALARDAPMISLQVRLPDPEKLREWLTEGECDIALGFYIDAHSELHCSDLFGQELALISGPSHPLHGKPMNLEQYVESTHVVFGSPFSSTSPMEEIIDQALKARNLERTQSVQVSSMLLMPYVVAASPHVAALPAWLARQYALSLPLQVRPMPLNVQPIIIRMLWHDRTHRTGMHRWVRQLVRKLTEEMAQSGSTITVSRRTDGDPLSGAAQI</sequence>
<dbReference type="InterPro" id="IPR005119">
    <property type="entry name" value="LysR_subst-bd"/>
</dbReference>
<evidence type="ECO:0000313" key="8">
    <source>
        <dbReference type="Proteomes" id="UP000271590"/>
    </source>
</evidence>
<name>A0A3P3EKB4_9BURK</name>
<feature type="domain" description="HTH lysR-type" evidence="6">
    <location>
        <begin position="8"/>
        <end position="65"/>
    </location>
</feature>
<evidence type="ECO:0000259" key="6">
    <source>
        <dbReference type="PROSITE" id="PS50931"/>
    </source>
</evidence>
<dbReference type="GO" id="GO:0003700">
    <property type="term" value="F:DNA-binding transcription factor activity"/>
    <property type="evidence" value="ECO:0007669"/>
    <property type="project" value="InterPro"/>
</dbReference>
<keyword evidence="2" id="KW-0805">Transcription regulation</keyword>
<dbReference type="AlphaFoldDB" id="A0A3P3EKB4"/>
<dbReference type="PROSITE" id="PS50931">
    <property type="entry name" value="HTH_LYSR"/>
    <property type="match status" value="1"/>
</dbReference>
<feature type="region of interest" description="Disordered" evidence="5">
    <location>
        <begin position="310"/>
        <end position="331"/>
    </location>
</feature>
<evidence type="ECO:0000256" key="4">
    <source>
        <dbReference type="ARBA" id="ARBA00023163"/>
    </source>
</evidence>
<protein>
    <submittedName>
        <fullName evidence="7">LysR family transcriptional regulator</fullName>
    </submittedName>
</protein>
<dbReference type="SUPFAM" id="SSF46785">
    <property type="entry name" value="Winged helix' DNA-binding domain"/>
    <property type="match status" value="1"/>
</dbReference>
<evidence type="ECO:0000256" key="1">
    <source>
        <dbReference type="ARBA" id="ARBA00009437"/>
    </source>
</evidence>
<dbReference type="PANTHER" id="PTHR30118">
    <property type="entry name" value="HTH-TYPE TRANSCRIPTIONAL REGULATOR LEUO-RELATED"/>
    <property type="match status" value="1"/>
</dbReference>
<dbReference type="Proteomes" id="UP000271590">
    <property type="component" value="Unassembled WGS sequence"/>
</dbReference>
<dbReference type="InterPro" id="IPR037402">
    <property type="entry name" value="YidZ_PBP2"/>
</dbReference>
<dbReference type="Pfam" id="PF03466">
    <property type="entry name" value="LysR_substrate"/>
    <property type="match status" value="1"/>
</dbReference>
<evidence type="ECO:0000256" key="2">
    <source>
        <dbReference type="ARBA" id="ARBA00023015"/>
    </source>
</evidence>
<dbReference type="EMBL" id="RQXU01000011">
    <property type="protein sequence ID" value="RRH86790.1"/>
    <property type="molecule type" value="Genomic_DNA"/>
</dbReference>
<accession>A0A3P3EKB4</accession>
<dbReference type="CDD" id="cd08417">
    <property type="entry name" value="PBP2_Nitroaromatics_like"/>
    <property type="match status" value="1"/>
</dbReference>
<dbReference type="Pfam" id="PF00126">
    <property type="entry name" value="HTH_1"/>
    <property type="match status" value="1"/>
</dbReference>
<keyword evidence="4" id="KW-0804">Transcription</keyword>
<evidence type="ECO:0000256" key="5">
    <source>
        <dbReference type="SAM" id="MobiDB-lite"/>
    </source>
</evidence>
<gene>
    <name evidence="7" type="ORF">EH244_19475</name>
</gene>
<dbReference type="Gene3D" id="3.40.190.10">
    <property type="entry name" value="Periplasmic binding protein-like II"/>
    <property type="match status" value="2"/>
</dbReference>
<keyword evidence="3" id="KW-0238">DNA-binding</keyword>
<evidence type="ECO:0000256" key="3">
    <source>
        <dbReference type="ARBA" id="ARBA00023125"/>
    </source>
</evidence>
<dbReference type="InterPro" id="IPR000847">
    <property type="entry name" value="LysR_HTH_N"/>
</dbReference>
<dbReference type="Gene3D" id="1.10.10.10">
    <property type="entry name" value="Winged helix-like DNA-binding domain superfamily/Winged helix DNA-binding domain"/>
    <property type="match status" value="1"/>
</dbReference>
<dbReference type="InterPro" id="IPR036388">
    <property type="entry name" value="WH-like_DNA-bd_sf"/>
</dbReference>
<comment type="similarity">
    <text evidence="1">Belongs to the LysR transcriptional regulatory family.</text>
</comment>
<proteinExistence type="inferred from homology"/>
<evidence type="ECO:0000313" key="7">
    <source>
        <dbReference type="EMBL" id="RRH86790.1"/>
    </source>
</evidence>
<dbReference type="PRINTS" id="PR00039">
    <property type="entry name" value="HTHLYSR"/>
</dbReference>
<dbReference type="GO" id="GO:0003677">
    <property type="term" value="F:DNA binding"/>
    <property type="evidence" value="ECO:0007669"/>
    <property type="project" value="UniProtKB-KW"/>
</dbReference>
<dbReference type="SUPFAM" id="SSF53850">
    <property type="entry name" value="Periplasmic binding protein-like II"/>
    <property type="match status" value="1"/>
</dbReference>
<dbReference type="RefSeq" id="WP_124960007.1">
    <property type="nucleotide sequence ID" value="NZ_RQXU01000011.1"/>
</dbReference>
<dbReference type="InterPro" id="IPR050389">
    <property type="entry name" value="LysR-type_TF"/>
</dbReference>